<reference evidence="1" key="2">
    <citation type="submission" date="2016-10" db="EMBL/GenBank/DDBJ databases">
        <authorList>
            <person name="de Groot N.N."/>
        </authorList>
    </citation>
    <scope>NUCLEOTIDE SEQUENCE [LARGE SCALE GENOMIC DNA]</scope>
    <source>
        <strain evidence="1">ATCC 20501</strain>
    </source>
</reference>
<dbReference type="RefSeq" id="WP_143185960.1">
    <property type="nucleotide sequence ID" value="NZ_FNVB01000006.1"/>
</dbReference>
<evidence type="ECO:0000313" key="4">
    <source>
        <dbReference type="Proteomes" id="UP000236729"/>
    </source>
</evidence>
<evidence type="ECO:0000313" key="1">
    <source>
        <dbReference type="EMBL" id="SEG83808.1"/>
    </source>
</evidence>
<reference evidence="3 4" key="1">
    <citation type="submission" date="2016-10" db="EMBL/GenBank/DDBJ databases">
        <authorList>
            <person name="Varghese N."/>
            <person name="Submissions S."/>
        </authorList>
    </citation>
    <scope>NUCLEOTIDE SEQUENCE [LARGE SCALE GENOMIC DNA]</scope>
    <source>
        <strain evidence="4">ATCC 20501</strain>
        <strain evidence="2 3">CGMCC 4.3529</strain>
    </source>
</reference>
<keyword evidence="3" id="KW-1185">Reference proteome</keyword>
<dbReference type="AlphaFoldDB" id="A0A1H6DEJ6"/>
<sequence>MAQPIPEAIPQRAEVVLGEQGRERAQHRLHRRHGPAELAAAQRHLGEQVLPAVGAAGQQQRLQVAGVVDVQPVRPALGVEEPDLGIGGTAAQRHQLAVTAAVRGVEDPELAEQPPLVRGRGSVRERGRWIPERVEQVGQVELAGHRWVGGAPLDGEGLEPRHGGQQRLVQRDLVPVRDGRQHAARVRAFRVGPAQIPVLDLHLGARFQAVRHPHQALLDVQQFQPILPVDRMRRWFRRTAPESGSRSCSAVQFK</sequence>
<name>A0A1H6DEJ6_9PSEU</name>
<protein>
    <submittedName>
        <fullName evidence="1">Uncharacterized protein</fullName>
    </submittedName>
</protein>
<gene>
    <name evidence="1" type="ORF">SAMN02982929_04325</name>
    <name evidence="2" type="ORF">SAMN05216506_110242</name>
</gene>
<proteinExistence type="predicted"/>
<dbReference type="EMBL" id="FNVB01000006">
    <property type="protein sequence ID" value="SEG83808.1"/>
    <property type="molecule type" value="Genomic_DNA"/>
</dbReference>
<evidence type="ECO:0000313" key="2">
    <source>
        <dbReference type="EMBL" id="SFE33699.1"/>
    </source>
</evidence>
<dbReference type="EMBL" id="FOME01000010">
    <property type="protein sequence ID" value="SFE33699.1"/>
    <property type="molecule type" value="Genomic_DNA"/>
</dbReference>
<dbReference type="Proteomes" id="UP000199690">
    <property type="component" value="Unassembled WGS sequence"/>
</dbReference>
<organism evidence="1 4">
    <name type="scientific">Saccharopolyspora kobensis</name>
    <dbReference type="NCBI Taxonomy" id="146035"/>
    <lineage>
        <taxon>Bacteria</taxon>
        <taxon>Bacillati</taxon>
        <taxon>Actinomycetota</taxon>
        <taxon>Actinomycetes</taxon>
        <taxon>Pseudonocardiales</taxon>
        <taxon>Pseudonocardiaceae</taxon>
        <taxon>Saccharopolyspora</taxon>
    </lineage>
</organism>
<accession>A0A1I1ZPR7</accession>
<evidence type="ECO:0000313" key="3">
    <source>
        <dbReference type="Proteomes" id="UP000199690"/>
    </source>
</evidence>
<accession>A0A1H6DEJ6</accession>
<dbReference type="Proteomes" id="UP000236729">
    <property type="component" value="Unassembled WGS sequence"/>
</dbReference>